<dbReference type="Gene3D" id="1.10.10.60">
    <property type="entry name" value="Homeodomain-like"/>
    <property type="match status" value="1"/>
</dbReference>
<protein>
    <recommendedName>
        <fullName evidence="7">Resolvase/invertase-type recombinase catalytic domain-containing protein</fullName>
    </recommendedName>
</protein>
<evidence type="ECO:0000256" key="3">
    <source>
        <dbReference type="ARBA" id="ARBA00023125"/>
    </source>
</evidence>
<dbReference type="InterPro" id="IPR050639">
    <property type="entry name" value="SSR_resolvase"/>
</dbReference>
<dbReference type="EMBL" id="LVJI01000020">
    <property type="protein sequence ID" value="OAB44650.1"/>
    <property type="molecule type" value="Genomic_DNA"/>
</dbReference>
<accession>A0A168MGK3</accession>
<sequence length="201" mass="22543">MNTPKKYGYARVSTTEQNLDYQIERLEAFGIDELVTDKKTGINAKREGLQSILTRLTEGDIIVILRIDRIARNVRDLLNIIETIEAKGAGLIIVDMGGNTVDTKTAMGKFMVTMLGAVAEFEYGVNRSKQLEGIDLAKREGKYTGSVKRYHDKHEGMNHAIEMYVKGETVAKICKVTKIGRSSLYRRIAELGISREESRQA</sequence>
<dbReference type="PANTHER" id="PTHR30461:SF26">
    <property type="entry name" value="RESOLVASE HOMOLOG YNEB"/>
    <property type="match status" value="1"/>
</dbReference>
<evidence type="ECO:0000259" key="7">
    <source>
        <dbReference type="PROSITE" id="PS51736"/>
    </source>
</evidence>
<reference evidence="8 9" key="1">
    <citation type="submission" date="2016-03" db="EMBL/GenBank/DDBJ databases">
        <title>Draft genome sequence of Paenibacillus antarcticus CECT 5836.</title>
        <authorList>
            <person name="Shin S.-K."/>
            <person name="Yi H."/>
        </authorList>
    </citation>
    <scope>NUCLEOTIDE SEQUENCE [LARGE SCALE GENOMIC DNA]</scope>
    <source>
        <strain evidence="8 9">CECT 5836</strain>
    </source>
</reference>
<gene>
    <name evidence="8" type="ORF">PBAT_15415</name>
</gene>
<organism evidence="8 9">
    <name type="scientific">Paenibacillus antarcticus</name>
    <dbReference type="NCBI Taxonomy" id="253703"/>
    <lineage>
        <taxon>Bacteria</taxon>
        <taxon>Bacillati</taxon>
        <taxon>Bacillota</taxon>
        <taxon>Bacilli</taxon>
        <taxon>Bacillales</taxon>
        <taxon>Paenibacillaceae</taxon>
        <taxon>Paenibacillus</taxon>
    </lineage>
</organism>
<evidence type="ECO:0000256" key="2">
    <source>
        <dbReference type="ARBA" id="ARBA00022908"/>
    </source>
</evidence>
<dbReference type="PROSITE" id="PS51736">
    <property type="entry name" value="RECOMBINASES_3"/>
    <property type="match status" value="1"/>
</dbReference>
<dbReference type="Proteomes" id="UP000077355">
    <property type="component" value="Unassembled WGS sequence"/>
</dbReference>
<dbReference type="RefSeq" id="WP_068650853.1">
    <property type="nucleotide sequence ID" value="NZ_CP043611.1"/>
</dbReference>
<dbReference type="PROSITE" id="PS00398">
    <property type="entry name" value="RECOMBINASES_2"/>
    <property type="match status" value="1"/>
</dbReference>
<evidence type="ECO:0000256" key="4">
    <source>
        <dbReference type="ARBA" id="ARBA00023172"/>
    </source>
</evidence>
<dbReference type="Pfam" id="PF02796">
    <property type="entry name" value="HTH_7"/>
    <property type="match status" value="1"/>
</dbReference>
<comment type="caution">
    <text evidence="8">The sequence shown here is derived from an EMBL/GenBank/DDBJ whole genome shotgun (WGS) entry which is preliminary data.</text>
</comment>
<dbReference type="CDD" id="cd03768">
    <property type="entry name" value="SR_ResInv"/>
    <property type="match status" value="1"/>
</dbReference>
<dbReference type="SMART" id="SM00857">
    <property type="entry name" value="Resolvase"/>
    <property type="match status" value="1"/>
</dbReference>
<keyword evidence="2" id="KW-0229">DNA integration</keyword>
<dbReference type="Pfam" id="PF00239">
    <property type="entry name" value="Resolvase"/>
    <property type="match status" value="1"/>
</dbReference>
<keyword evidence="3" id="KW-0238">DNA-binding</keyword>
<dbReference type="GO" id="GO:0015074">
    <property type="term" value="P:DNA integration"/>
    <property type="evidence" value="ECO:0007669"/>
    <property type="project" value="UniProtKB-KW"/>
</dbReference>
<evidence type="ECO:0000256" key="6">
    <source>
        <dbReference type="PROSITE-ProRule" id="PRU10137"/>
    </source>
</evidence>
<feature type="domain" description="Resolvase/invertase-type recombinase catalytic" evidence="7">
    <location>
        <begin position="5"/>
        <end position="141"/>
    </location>
</feature>
<dbReference type="GO" id="GO:0000150">
    <property type="term" value="F:DNA strand exchange activity"/>
    <property type="evidence" value="ECO:0007669"/>
    <property type="project" value="InterPro"/>
</dbReference>
<feature type="active site" description="O-(5'-phospho-DNA)-serine intermediate" evidence="5 6">
    <location>
        <position position="13"/>
    </location>
</feature>
<dbReference type="SUPFAM" id="SSF53041">
    <property type="entry name" value="Resolvase-like"/>
    <property type="match status" value="1"/>
</dbReference>
<dbReference type="GO" id="GO:0003677">
    <property type="term" value="F:DNA binding"/>
    <property type="evidence" value="ECO:0007669"/>
    <property type="project" value="UniProtKB-KW"/>
</dbReference>
<dbReference type="Gene3D" id="3.40.50.1390">
    <property type="entry name" value="Resolvase, N-terminal catalytic domain"/>
    <property type="match status" value="1"/>
</dbReference>
<evidence type="ECO:0000256" key="1">
    <source>
        <dbReference type="ARBA" id="ARBA00009913"/>
    </source>
</evidence>
<proteinExistence type="inferred from homology"/>
<evidence type="ECO:0000256" key="5">
    <source>
        <dbReference type="PIRSR" id="PIRSR606118-50"/>
    </source>
</evidence>
<dbReference type="InterPro" id="IPR036162">
    <property type="entry name" value="Resolvase-like_N_sf"/>
</dbReference>
<evidence type="ECO:0000313" key="8">
    <source>
        <dbReference type="EMBL" id="OAB44650.1"/>
    </source>
</evidence>
<dbReference type="InterPro" id="IPR006118">
    <property type="entry name" value="Recombinase_CS"/>
</dbReference>
<evidence type="ECO:0000313" key="9">
    <source>
        <dbReference type="Proteomes" id="UP000077355"/>
    </source>
</evidence>
<dbReference type="InterPro" id="IPR006120">
    <property type="entry name" value="Resolvase_HTH_dom"/>
</dbReference>
<comment type="similarity">
    <text evidence="1">Belongs to the site-specific recombinase resolvase family.</text>
</comment>
<name>A0A168MGK3_9BACL</name>
<keyword evidence="4" id="KW-0233">DNA recombination</keyword>
<keyword evidence="9" id="KW-1185">Reference proteome</keyword>
<dbReference type="PROSITE" id="PS00397">
    <property type="entry name" value="RECOMBINASES_1"/>
    <property type="match status" value="1"/>
</dbReference>
<dbReference type="PANTHER" id="PTHR30461">
    <property type="entry name" value="DNA-INVERTASE FROM LAMBDOID PROPHAGE"/>
    <property type="match status" value="1"/>
</dbReference>
<dbReference type="AlphaFoldDB" id="A0A168MGK3"/>
<dbReference type="InterPro" id="IPR006119">
    <property type="entry name" value="Resolv_N"/>
</dbReference>